<dbReference type="InterPro" id="IPR036157">
    <property type="entry name" value="dUTPase-like_sf"/>
</dbReference>
<dbReference type="GO" id="GO:0008829">
    <property type="term" value="F:dCTP deaminase activity"/>
    <property type="evidence" value="ECO:0007669"/>
    <property type="project" value="InterPro"/>
</dbReference>
<dbReference type="GO" id="GO:0006229">
    <property type="term" value="P:dUTP biosynthetic process"/>
    <property type="evidence" value="ECO:0007669"/>
    <property type="project" value="InterPro"/>
</dbReference>
<dbReference type="SUPFAM" id="SSF51283">
    <property type="entry name" value="dUTPase-like"/>
    <property type="match status" value="1"/>
</dbReference>
<proteinExistence type="predicted"/>
<evidence type="ECO:0000313" key="3">
    <source>
        <dbReference type="EMBL" id="OHA64955.1"/>
    </source>
</evidence>
<dbReference type="EMBL" id="MHTT01000025">
    <property type="protein sequence ID" value="OHA64955.1"/>
    <property type="molecule type" value="Genomic_DNA"/>
</dbReference>
<protein>
    <submittedName>
        <fullName evidence="3">Uncharacterized protein</fullName>
    </submittedName>
</protein>
<keyword evidence="1" id="KW-0378">Hydrolase</keyword>
<name>A0A1G2QWG9_9BACT</name>
<reference evidence="3 4" key="1">
    <citation type="journal article" date="2016" name="Nat. Commun.">
        <title>Thousands of microbial genomes shed light on interconnected biogeochemical processes in an aquifer system.</title>
        <authorList>
            <person name="Anantharaman K."/>
            <person name="Brown C.T."/>
            <person name="Hug L.A."/>
            <person name="Sharon I."/>
            <person name="Castelle C.J."/>
            <person name="Probst A.J."/>
            <person name="Thomas B.C."/>
            <person name="Singh A."/>
            <person name="Wilkins M.J."/>
            <person name="Karaoz U."/>
            <person name="Brodie E.L."/>
            <person name="Williams K.H."/>
            <person name="Hubbard S.S."/>
            <person name="Banfield J.F."/>
        </authorList>
    </citation>
    <scope>NUCLEOTIDE SEQUENCE [LARGE SCALE GENOMIC DNA]</scope>
</reference>
<dbReference type="STRING" id="1802448.A2672_02240"/>
<dbReference type="PANTHER" id="PTHR42680:SF3">
    <property type="entry name" value="DCTP DEAMINASE"/>
    <property type="match status" value="1"/>
</dbReference>
<evidence type="ECO:0000256" key="1">
    <source>
        <dbReference type="ARBA" id="ARBA00022801"/>
    </source>
</evidence>
<sequence length="179" mass="20465">MVLGIKELHRLTKEQKLVEGLSERELINPEGAGFDLRIGELYEITGQGFLGVAERETPEMKLMAKYEENKTTEVQLKPNVYYLMKTVENVNMPENLLAIMTPRSTLFRSGVYIFGGQVPPGYQGGLNMGIYNYRDTDFRLEMGSRVVHIMFFEIKGEGNMYRGQWQGGRITTEQKEAQV</sequence>
<dbReference type="AlphaFoldDB" id="A0A1G2QWG9"/>
<dbReference type="Gene3D" id="2.70.40.10">
    <property type="match status" value="1"/>
</dbReference>
<gene>
    <name evidence="3" type="ORF">A2672_02240</name>
</gene>
<dbReference type="Pfam" id="PF22769">
    <property type="entry name" value="DCD"/>
    <property type="match status" value="1"/>
</dbReference>
<evidence type="ECO:0000313" key="4">
    <source>
        <dbReference type="Proteomes" id="UP000178065"/>
    </source>
</evidence>
<dbReference type="Proteomes" id="UP000178065">
    <property type="component" value="Unassembled WGS sequence"/>
</dbReference>
<dbReference type="InterPro" id="IPR033704">
    <property type="entry name" value="dUTPase_trimeric"/>
</dbReference>
<organism evidence="3 4">
    <name type="scientific">Candidatus Wildermuthbacteria bacterium RIFCSPHIGHO2_01_FULL_49_22b</name>
    <dbReference type="NCBI Taxonomy" id="1802448"/>
    <lineage>
        <taxon>Bacteria</taxon>
        <taxon>Candidatus Wildermuthiibacteriota</taxon>
    </lineage>
</organism>
<evidence type="ECO:0000256" key="2">
    <source>
        <dbReference type="ARBA" id="ARBA00023080"/>
    </source>
</evidence>
<comment type="caution">
    <text evidence="3">The sequence shown here is derived from an EMBL/GenBank/DDBJ whole genome shotgun (WGS) entry which is preliminary data.</text>
</comment>
<keyword evidence="2" id="KW-0546">Nucleotide metabolism</keyword>
<dbReference type="PANTHER" id="PTHR42680">
    <property type="entry name" value="DCTP DEAMINASE"/>
    <property type="match status" value="1"/>
</dbReference>
<dbReference type="InterPro" id="IPR011962">
    <property type="entry name" value="dCTP_deaminase"/>
</dbReference>
<accession>A0A1G2QWG9</accession>
<dbReference type="CDD" id="cd07557">
    <property type="entry name" value="trimeric_dUTPase"/>
    <property type="match status" value="1"/>
</dbReference>